<evidence type="ECO:0000313" key="2">
    <source>
        <dbReference type="EMBL" id="ASG24473.1"/>
    </source>
</evidence>
<proteinExistence type="predicted"/>
<evidence type="ECO:0000313" key="3">
    <source>
        <dbReference type="Proteomes" id="UP000197153"/>
    </source>
</evidence>
<reference evidence="2 3" key="1">
    <citation type="submission" date="2017-06" db="EMBL/GenBank/DDBJ databases">
        <title>Complete genome sequence of Nitrospirillum amazonense strain CBAmC, an endophytic nitrogen-fixing and plant growth-promoting bacterium, isolated from sugarcane.</title>
        <authorList>
            <person name="Schwab S."/>
            <person name="dos Santos Teixeira K.R."/>
            <person name="Simoes Araujo J.L."/>
            <person name="Soares Vidal M."/>
            <person name="Borges de Freitas H.R."/>
            <person name="Rivello Crivelaro A.L."/>
            <person name="Bueno de Camargo Nunes A."/>
            <person name="dos Santos C.M."/>
            <person name="Palmeira da Silva Rosa D."/>
            <person name="da Silva Padilha D."/>
            <person name="da Silva E."/>
            <person name="Araujo Terra L."/>
            <person name="Soares Mendes V."/>
            <person name="Farinelli L."/>
            <person name="Magalhaes Cruz L."/>
            <person name="Baldani J.I."/>
        </authorList>
    </citation>
    <scope>NUCLEOTIDE SEQUENCE [LARGE SCALE GENOMIC DNA]</scope>
    <source>
        <strain evidence="2 3">CBAmC</strain>
    </source>
</reference>
<name>A0A248K0F7_9PROT</name>
<protein>
    <recommendedName>
        <fullName evidence="1">WYL domain-containing protein</fullName>
    </recommendedName>
</protein>
<evidence type="ECO:0000259" key="1">
    <source>
        <dbReference type="Pfam" id="PF13280"/>
    </source>
</evidence>
<keyword evidence="3" id="KW-1185">Reference proteome</keyword>
<dbReference type="InterPro" id="IPR026881">
    <property type="entry name" value="WYL_dom"/>
</dbReference>
<dbReference type="AlphaFoldDB" id="A0A248K0F7"/>
<organism evidence="2 3">
    <name type="scientific">Nitrospirillum viridazoti CBAmc</name>
    <dbReference type="NCBI Taxonomy" id="1441467"/>
    <lineage>
        <taxon>Bacteria</taxon>
        <taxon>Pseudomonadati</taxon>
        <taxon>Pseudomonadota</taxon>
        <taxon>Alphaproteobacteria</taxon>
        <taxon>Rhodospirillales</taxon>
        <taxon>Azospirillaceae</taxon>
        <taxon>Nitrospirillum</taxon>
        <taxon>Nitrospirillum viridazoti</taxon>
    </lineage>
</organism>
<dbReference type="KEGG" id="nao:Y958_26745"/>
<dbReference type="EMBL" id="CP022112">
    <property type="protein sequence ID" value="ASG24473.1"/>
    <property type="molecule type" value="Genomic_DNA"/>
</dbReference>
<dbReference type="Proteomes" id="UP000197153">
    <property type="component" value="Chromosome 3"/>
</dbReference>
<accession>A0A248K0F7</accession>
<dbReference type="RefSeq" id="WP_088874901.1">
    <property type="nucleotide sequence ID" value="NZ_CP022112.1"/>
</dbReference>
<feature type="domain" description="WYL" evidence="1">
    <location>
        <begin position="5"/>
        <end position="71"/>
    </location>
</feature>
<dbReference type="PROSITE" id="PS52050">
    <property type="entry name" value="WYL"/>
    <property type="match status" value="1"/>
</dbReference>
<sequence length="97" mass="11455">MEEHTISDAIHKHRRLRFWYRGGVRTVEPYAFGVADGGHPVLRAYQVSGFSRSLEQGWKLFHLEEMRDTTVLEETFDHPRQGYMRNDPAMVKIYCEL</sequence>
<dbReference type="Pfam" id="PF13280">
    <property type="entry name" value="WYL"/>
    <property type="match status" value="1"/>
</dbReference>
<gene>
    <name evidence="2" type="ORF">Y958_26745</name>
</gene>